<sequence>MRPLKLTMTAFGPYKRTETIDFNELDQYNLFVISGNTGSGKTTIFDGICFALYGSASGTDREDNRMLRSDFAADDTHTAIELEFEINDRHYRILRQPGHVKKGNKSKTGERYEFYEKMDGREVPCVDRQIVSEIDKKVEEIIGLTQDQFKQIVMLPQGEFRKLLTSQTENKEAILRRLFKTESYNQINLLLRDRKNRVDQTFKQAQQMLDHYIQSIYTALPERKESELFNLLSDEFYNINQIASCLDAEIAYYTEQISIDEQKYQDAYQKHDRKQTELHQAKALNDQFADLDKKRNDLEELKKQVPAYTEKEKHLEDAEQASHLEIYEKQTADWKQDEKIKTEFLHQAKSTDEDAKRKLEQAEYVYRQEEHKKSEREEAGRQLERLKGYLPTVKELDQRKNDLETLAQKGKKAAEDLQNVKKDLQKKTEETEAYDKKITEIDQAVTQLPEKQQARTNMQEQYKAVNAYLNLQTKYSSLKQDVERKETSFLTVQKAYREKEHIWLNNQAVILADHLHDGEACPVCGSNEHPHKANNQGEVISRSELTSLKKELDNKEKLYREAAAEVKSKAKELTEKEQELVDNGIKKGDAASLKEHLLQKGTKLKREVEFLEKQREELKQYKADHKKAKEEQKRLETKKEQLDKTYQDLQSDYRAASEVYKEKLRTIPEDVQTVAALEKQIESIELHKTKLEKAWDDAQQQLNQAKELSTKAGADLKHAQKQLNETKEKRTKAEQQFQQALSEAKFETEEAYHTAKMPAAERQKWKDTIRRFNENLSAKKQQVNDLSEILKHKERVNLSRLQEELEMLKQAYEQAYKALNQSKDYKHQASNIRGNLMQAHEQVADREKELAAITDLYDVLRGQNNQKISFERYLQIEYLERIIEAANGRLKRLSNGQFYLMRSERQESHGRQSGLALDVYDAYTGQTRDVKTLSGGEKFNASLCLALGMSDVIQSFQGNISMDTMFIDEGFGTLDEESLNKAIDTLIDLQQSGRMIGVISHVQDLKTMFPARLDVIKTKEGHSRTQFQVK</sequence>
<feature type="coiled-coil region" evidence="4">
    <location>
        <begin position="545"/>
        <end position="822"/>
    </location>
</feature>
<gene>
    <name evidence="6" type="ORF">SAMN04488072_102203</name>
</gene>
<dbReference type="GO" id="GO:0006302">
    <property type="term" value="P:double-strand break repair"/>
    <property type="evidence" value="ECO:0007669"/>
    <property type="project" value="InterPro"/>
</dbReference>
<dbReference type="SUPFAM" id="SSF52540">
    <property type="entry name" value="P-loop containing nucleoside triphosphate hydrolases"/>
    <property type="match status" value="1"/>
</dbReference>
<keyword evidence="4" id="KW-0175">Coiled coil</keyword>
<dbReference type="GO" id="GO:0016887">
    <property type="term" value="F:ATP hydrolysis activity"/>
    <property type="evidence" value="ECO:0007669"/>
    <property type="project" value="InterPro"/>
</dbReference>
<dbReference type="InterPro" id="IPR027417">
    <property type="entry name" value="P-loop_NTPase"/>
</dbReference>
<keyword evidence="6" id="KW-0540">Nuclease</keyword>
<comment type="subunit">
    <text evidence="2">Heterodimer of SbcC and SbcD.</text>
</comment>
<dbReference type="PANTHER" id="PTHR32114">
    <property type="entry name" value="ABC TRANSPORTER ABCH.3"/>
    <property type="match status" value="1"/>
</dbReference>
<name>A0A1I0W4M5_9BACI</name>
<dbReference type="AlphaFoldDB" id="A0A1I0W4M5"/>
<evidence type="ECO:0000256" key="2">
    <source>
        <dbReference type="ARBA" id="ARBA00011322"/>
    </source>
</evidence>
<dbReference type="Pfam" id="PF13558">
    <property type="entry name" value="SbcC_Walker_B"/>
    <property type="match status" value="1"/>
</dbReference>
<evidence type="ECO:0000313" key="7">
    <source>
        <dbReference type="Proteomes" id="UP000198642"/>
    </source>
</evidence>
<evidence type="ECO:0000313" key="6">
    <source>
        <dbReference type="EMBL" id="SFA83521.1"/>
    </source>
</evidence>
<organism evidence="6 7">
    <name type="scientific">Lentibacillus halodurans</name>
    <dbReference type="NCBI Taxonomy" id="237679"/>
    <lineage>
        <taxon>Bacteria</taxon>
        <taxon>Bacillati</taxon>
        <taxon>Bacillota</taxon>
        <taxon>Bacilli</taxon>
        <taxon>Bacillales</taxon>
        <taxon>Bacillaceae</taxon>
        <taxon>Lentibacillus</taxon>
    </lineage>
</organism>
<keyword evidence="6" id="KW-0378">Hydrolase</keyword>
<evidence type="ECO:0000256" key="3">
    <source>
        <dbReference type="ARBA" id="ARBA00013368"/>
    </source>
</evidence>
<evidence type="ECO:0000256" key="4">
    <source>
        <dbReference type="SAM" id="Coils"/>
    </source>
</evidence>
<dbReference type="EMBL" id="FOJW01000002">
    <property type="protein sequence ID" value="SFA83521.1"/>
    <property type="molecule type" value="Genomic_DNA"/>
</dbReference>
<dbReference type="Gene3D" id="3.40.50.300">
    <property type="entry name" value="P-loop containing nucleotide triphosphate hydrolases"/>
    <property type="match status" value="2"/>
</dbReference>
<protein>
    <recommendedName>
        <fullName evidence="3">Nuclease SbcCD subunit C</fullName>
    </recommendedName>
</protein>
<dbReference type="RefSeq" id="WP_090233783.1">
    <property type="nucleotide sequence ID" value="NZ_FOJW01000002.1"/>
</dbReference>
<proteinExistence type="inferred from homology"/>
<dbReference type="GO" id="GO:0004527">
    <property type="term" value="F:exonuclease activity"/>
    <property type="evidence" value="ECO:0007669"/>
    <property type="project" value="UniProtKB-KW"/>
</dbReference>
<keyword evidence="7" id="KW-1185">Reference proteome</keyword>
<dbReference type="STRING" id="237679.SAMN04488072_102203"/>
<dbReference type="InterPro" id="IPR038729">
    <property type="entry name" value="Rad50/SbcC_AAA"/>
</dbReference>
<reference evidence="6 7" key="1">
    <citation type="submission" date="2016-10" db="EMBL/GenBank/DDBJ databases">
        <authorList>
            <person name="de Groot N.N."/>
        </authorList>
    </citation>
    <scope>NUCLEOTIDE SEQUENCE [LARGE SCALE GENOMIC DNA]</scope>
    <source>
        <strain evidence="6 7">CGMCC 1.3702</strain>
    </source>
</reference>
<dbReference type="Proteomes" id="UP000198642">
    <property type="component" value="Unassembled WGS sequence"/>
</dbReference>
<comment type="similarity">
    <text evidence="1">Belongs to the SMC family. SbcC subfamily.</text>
</comment>
<dbReference type="PANTHER" id="PTHR32114:SF2">
    <property type="entry name" value="ABC TRANSPORTER ABCH.3"/>
    <property type="match status" value="1"/>
</dbReference>
<accession>A0A1I0W4M5</accession>
<dbReference type="OrthoDB" id="9795626at2"/>
<dbReference type="Pfam" id="PF13476">
    <property type="entry name" value="AAA_23"/>
    <property type="match status" value="1"/>
</dbReference>
<evidence type="ECO:0000256" key="1">
    <source>
        <dbReference type="ARBA" id="ARBA00006930"/>
    </source>
</evidence>
<evidence type="ECO:0000259" key="5">
    <source>
        <dbReference type="Pfam" id="PF13476"/>
    </source>
</evidence>
<feature type="coiled-coil region" evidence="4">
    <location>
        <begin position="281"/>
        <end position="318"/>
    </location>
</feature>
<feature type="coiled-coil region" evidence="4">
    <location>
        <begin position="393"/>
        <end position="437"/>
    </location>
</feature>
<feature type="domain" description="Rad50/SbcC-type AAA" evidence="5">
    <location>
        <begin position="5"/>
        <end position="208"/>
    </location>
</feature>
<keyword evidence="6" id="KW-0269">Exonuclease</keyword>